<sequence length="185" mass="19911">MVALGALSTLGAGCSGIRVRPDGTPLPQDCPREALDAMAEMGIGPSAPMESMSVIVDERLGERGKARLVEGPVVGYLNEPYKHLPVRTRLFGQVWTGGELVIVRYDAIQVPGERRRPFCAEVDDSGGQEKDPASPKGVAIIQDNVAAASVVARYGEIDPSRPRGRLYIYGDVDELPPDVRDSLKK</sequence>
<proteinExistence type="predicted"/>
<reference evidence="1 2" key="1">
    <citation type="submission" date="2018-08" db="EMBL/GenBank/DDBJ databases">
        <title>Genomic Encyclopedia of Archaeal and Bacterial Type Strains, Phase II (KMG-II): from individual species to whole genera.</title>
        <authorList>
            <person name="Goeker M."/>
        </authorList>
    </citation>
    <scope>NUCLEOTIDE SEQUENCE [LARGE SCALE GENOMIC DNA]</scope>
    <source>
        <strain evidence="1 2">DSM 2261</strain>
    </source>
</reference>
<evidence type="ECO:0000313" key="2">
    <source>
        <dbReference type="Proteomes" id="UP000256345"/>
    </source>
</evidence>
<accession>A0ABX9JL49</accession>
<keyword evidence="2" id="KW-1185">Reference proteome</keyword>
<protein>
    <recommendedName>
        <fullName evidence="3">Lipoprotein</fullName>
    </recommendedName>
</protein>
<dbReference type="EMBL" id="QUMU01000022">
    <property type="protein sequence ID" value="REG20303.1"/>
    <property type="molecule type" value="Genomic_DNA"/>
</dbReference>
<name>A0ABX9JL49_9BACT</name>
<organism evidence="1 2">
    <name type="scientific">Archangium gephyra</name>
    <dbReference type="NCBI Taxonomy" id="48"/>
    <lineage>
        <taxon>Bacteria</taxon>
        <taxon>Pseudomonadati</taxon>
        <taxon>Myxococcota</taxon>
        <taxon>Myxococcia</taxon>
        <taxon>Myxococcales</taxon>
        <taxon>Cystobacterineae</taxon>
        <taxon>Archangiaceae</taxon>
        <taxon>Archangium</taxon>
    </lineage>
</organism>
<comment type="caution">
    <text evidence="1">The sequence shown here is derived from an EMBL/GenBank/DDBJ whole genome shotgun (WGS) entry which is preliminary data.</text>
</comment>
<dbReference type="Proteomes" id="UP000256345">
    <property type="component" value="Unassembled WGS sequence"/>
</dbReference>
<evidence type="ECO:0008006" key="3">
    <source>
        <dbReference type="Google" id="ProtNLM"/>
    </source>
</evidence>
<gene>
    <name evidence="1" type="ORF">ATI61_1223</name>
</gene>
<evidence type="ECO:0000313" key="1">
    <source>
        <dbReference type="EMBL" id="REG20303.1"/>
    </source>
</evidence>